<accession>D1Z1S9</accession>
<dbReference type="Pfam" id="PF03464">
    <property type="entry name" value="eRF1_2"/>
    <property type="match status" value="1"/>
</dbReference>
<dbReference type="OrthoDB" id="31300at2157"/>
<evidence type="ECO:0000256" key="8">
    <source>
        <dbReference type="ARBA" id="ARBA00022801"/>
    </source>
</evidence>
<evidence type="ECO:0000256" key="4">
    <source>
        <dbReference type="ARBA" id="ARBA00022490"/>
    </source>
</evidence>
<dbReference type="GO" id="GO:0070966">
    <property type="term" value="P:nuclear-transcribed mRNA catabolic process, no-go decay"/>
    <property type="evidence" value="ECO:0007669"/>
    <property type="project" value="InterPro"/>
</dbReference>
<keyword evidence="11" id="KW-0132">Cell division</keyword>
<gene>
    <name evidence="9" type="primary">pelA</name>
    <name evidence="11" type="ordered locus">MCP_2579</name>
</gene>
<organism evidence="11 12">
    <name type="scientific">Methanocella paludicola (strain DSM 17711 / JCM 13418 / NBRC 101707 / SANAE)</name>
    <dbReference type="NCBI Taxonomy" id="304371"/>
    <lineage>
        <taxon>Archaea</taxon>
        <taxon>Methanobacteriati</taxon>
        <taxon>Methanobacteriota</taxon>
        <taxon>Stenosarchaea group</taxon>
        <taxon>Methanomicrobia</taxon>
        <taxon>Methanocellales</taxon>
        <taxon>Methanocellaceae</taxon>
        <taxon>Methanocella</taxon>
    </lineage>
</organism>
<dbReference type="InterPro" id="IPR004405">
    <property type="entry name" value="TF_pelota"/>
</dbReference>
<name>D1Z1S9_METPS</name>
<dbReference type="InterPro" id="IPR005141">
    <property type="entry name" value="eRF1_2"/>
</dbReference>
<evidence type="ECO:0000256" key="6">
    <source>
        <dbReference type="ARBA" id="ARBA00022723"/>
    </source>
</evidence>
<dbReference type="SUPFAM" id="SSF55315">
    <property type="entry name" value="L30e-like"/>
    <property type="match status" value="1"/>
</dbReference>
<dbReference type="InterPro" id="IPR005142">
    <property type="entry name" value="eRF1_3"/>
</dbReference>
<evidence type="ECO:0000256" key="1">
    <source>
        <dbReference type="ARBA" id="ARBA00001968"/>
    </source>
</evidence>
<dbReference type="GO" id="GO:0032790">
    <property type="term" value="P:ribosome disassembly"/>
    <property type="evidence" value="ECO:0007669"/>
    <property type="project" value="TreeGrafter"/>
</dbReference>
<dbReference type="RefSeq" id="WP_012901325.1">
    <property type="nucleotide sequence ID" value="NC_013665.1"/>
</dbReference>
<dbReference type="SUPFAM" id="SSF159065">
    <property type="entry name" value="Dom34/Pelota N-terminal domain-like"/>
    <property type="match status" value="1"/>
</dbReference>
<dbReference type="FunCoup" id="D1Z1S9">
    <property type="interactions" value="106"/>
</dbReference>
<keyword evidence="11" id="KW-0131">Cell cycle</keyword>
<sequence length="351" mass="39671">MKVNKEELRGDYGEISLTPESLDDLWHLKYVIEPGDMVFSLTFRVLDSATDKLRPEKMDKRPVRLGVRVESVEFHKFSNRLRIKGTIISDLDTGMYHTLNIEPYSELSIIKHWKLDQIERIRDAIEEAKLPEIEIVTIEEGEAAIGFLRQYGVEEVSRIRQSSSGKREGTDARSEFFGEVAAQLKNADKVKTFVVAGPGFIKDDFVKFLKNHAREVADKVIVEDTSSIGSSGFQEVLRRGAIERVAQEMRISREAKLIERLLVEIASDGKATYGYAQTKNAVGIGAVEVLLIADETLRNYREKGEADIERMMKSVEQSRGKVVIFSTEFEPGQRLEKLGGVAALLRFKVSE</sequence>
<evidence type="ECO:0000256" key="9">
    <source>
        <dbReference type="HAMAP-Rule" id="MF_01853"/>
    </source>
</evidence>
<reference evidence="11 12" key="2">
    <citation type="journal article" date="2008" name="Int. J. Syst. Evol. Microbiol.">
        <title>Methanocella paludicola gen. nov., sp. nov., a methane-producing archaeon, the first isolate of the lineage 'Rice Cluster I', and proposal of the new archaeal order Methanocellales ord. nov.</title>
        <authorList>
            <person name="Sakai S."/>
            <person name="Imachi H."/>
            <person name="Hanada S."/>
            <person name="Ohashi A."/>
            <person name="Harada H."/>
            <person name="Kamagata Y."/>
        </authorList>
    </citation>
    <scope>NUCLEOTIDE SEQUENCE [LARGE SCALE GENOMIC DNA]</scope>
    <source>
        <strain evidence="12">DSM 17711 / JCM 13418 / NBRC 101707 / SANAE</strain>
    </source>
</reference>
<dbReference type="HAMAP" id="MF_01853">
    <property type="entry name" value="PelO"/>
    <property type="match status" value="1"/>
</dbReference>
<dbReference type="Gene3D" id="3.30.1330.30">
    <property type="match status" value="1"/>
</dbReference>
<evidence type="ECO:0000256" key="2">
    <source>
        <dbReference type="ARBA" id="ARBA00004496"/>
    </source>
</evidence>
<evidence type="ECO:0000313" key="12">
    <source>
        <dbReference type="Proteomes" id="UP000001882"/>
    </source>
</evidence>
<dbReference type="PATRIC" id="fig|304371.9.peg.2634"/>
<keyword evidence="6 9" id="KW-0479">Metal-binding</keyword>
<dbReference type="GO" id="GO:0046872">
    <property type="term" value="F:metal ion binding"/>
    <property type="evidence" value="ECO:0007669"/>
    <property type="project" value="UniProtKB-UniRule"/>
</dbReference>
<evidence type="ECO:0000256" key="3">
    <source>
        <dbReference type="ARBA" id="ARBA00009504"/>
    </source>
</evidence>
<comment type="subunit">
    <text evidence="9">Monomer.</text>
</comment>
<keyword evidence="4 9" id="KW-0963">Cytoplasm</keyword>
<evidence type="ECO:0000256" key="7">
    <source>
        <dbReference type="ARBA" id="ARBA00022759"/>
    </source>
</evidence>
<dbReference type="Pfam" id="PF26356">
    <property type="entry name" value="Pelota_N"/>
    <property type="match status" value="1"/>
</dbReference>
<dbReference type="FunFam" id="2.30.30.870:FF:000002">
    <property type="entry name" value="Protein pelota homolog"/>
    <property type="match status" value="1"/>
</dbReference>
<dbReference type="PANTHER" id="PTHR10853">
    <property type="entry name" value="PELOTA"/>
    <property type="match status" value="1"/>
</dbReference>
<dbReference type="AlphaFoldDB" id="D1Z1S9"/>
<reference evidence="11 12" key="1">
    <citation type="journal article" date="2007" name="Appl. Environ. Microbiol.">
        <title>Isolation of key methanogens for global methane emission from rice paddy fields: a novel isolate affiliated with the clone cluster rice cluster I.</title>
        <authorList>
            <person name="Sakai S."/>
            <person name="Imachi H."/>
            <person name="Sekiguchi Y."/>
            <person name="Ohashi A."/>
            <person name="Harada H."/>
            <person name="Kamagata Y."/>
        </authorList>
    </citation>
    <scope>NUCLEOTIDE SEQUENCE [LARGE SCALE GENOMIC DNA]</scope>
    <source>
        <strain evidence="12">DSM 17711 / JCM 13418 / NBRC 101707 / SANAE</strain>
    </source>
</reference>
<comment type="subcellular location">
    <subcellularLocation>
        <location evidence="2 9">Cytoplasm</location>
    </subcellularLocation>
</comment>
<dbReference type="Pfam" id="PF03465">
    <property type="entry name" value="eRF1_3"/>
    <property type="match status" value="1"/>
</dbReference>
<dbReference type="InParanoid" id="D1Z1S9"/>
<dbReference type="STRING" id="304371.MCP_2579"/>
<dbReference type="InterPro" id="IPR005140">
    <property type="entry name" value="eRF1_Pelota-like_N"/>
</dbReference>
<dbReference type="InterPro" id="IPR042226">
    <property type="entry name" value="eFR1_2_sf"/>
</dbReference>
<protein>
    <recommendedName>
        <fullName evidence="9">Protein pelota homolog</fullName>
        <ecNumber evidence="9">3.1.-.-</ecNumber>
    </recommendedName>
</protein>
<dbReference type="GO" id="GO:0004519">
    <property type="term" value="F:endonuclease activity"/>
    <property type="evidence" value="ECO:0007669"/>
    <property type="project" value="UniProtKB-UniRule"/>
</dbReference>
<evidence type="ECO:0000313" key="11">
    <source>
        <dbReference type="EMBL" id="BAI62651.1"/>
    </source>
</evidence>
<reference evidence="12" key="3">
    <citation type="journal article" date="2011" name="PLoS ONE">
        <title>Genome sequence of a mesophilic hydrogenotrophic methanogen Methanocella paludicola, the first cultivated representative of the order Methanocellales.</title>
        <authorList>
            <person name="Sakai S."/>
            <person name="Takaki Y."/>
            <person name="Shimamura S."/>
            <person name="Sekine M."/>
            <person name="Tajima T."/>
            <person name="Kosugi H."/>
            <person name="Ichikawa N."/>
            <person name="Tasumi E."/>
            <person name="Hiraki A.T."/>
            <person name="Shimizu A."/>
            <person name="Kato Y."/>
            <person name="Nishiko R."/>
            <person name="Mori K."/>
            <person name="Fujita N."/>
            <person name="Imachi H."/>
            <person name="Takai K."/>
        </authorList>
    </citation>
    <scope>NUCLEOTIDE SEQUENCE [LARGE SCALE GENOMIC DNA]</scope>
    <source>
        <strain evidence="12">DSM 17711 / JCM 13418 / NBRC 101707 / SANAE</strain>
    </source>
</reference>
<feature type="domain" description="Cyclic nucleotide-binding" evidence="10">
    <location>
        <begin position="109"/>
        <end position="195"/>
    </location>
</feature>
<dbReference type="EC" id="3.1.-.-" evidence="9"/>
<dbReference type="InterPro" id="IPR023521">
    <property type="entry name" value="Pelota_arc"/>
</dbReference>
<dbReference type="SMART" id="SM01194">
    <property type="entry name" value="eRF1_1"/>
    <property type="match status" value="1"/>
</dbReference>
<dbReference type="GO" id="GO:0005737">
    <property type="term" value="C:cytoplasm"/>
    <property type="evidence" value="ECO:0007669"/>
    <property type="project" value="UniProtKB-SubCell"/>
</dbReference>
<dbReference type="SUPFAM" id="SSF53137">
    <property type="entry name" value="Translational machinery components"/>
    <property type="match status" value="1"/>
</dbReference>
<dbReference type="EMBL" id="AP011532">
    <property type="protein sequence ID" value="BAI62651.1"/>
    <property type="molecule type" value="Genomic_DNA"/>
</dbReference>
<dbReference type="InterPro" id="IPR000595">
    <property type="entry name" value="cNMP-bd_dom"/>
</dbReference>
<dbReference type="GO" id="GO:0051301">
    <property type="term" value="P:cell division"/>
    <property type="evidence" value="ECO:0007669"/>
    <property type="project" value="UniProtKB-KW"/>
</dbReference>
<dbReference type="GO" id="GO:0071025">
    <property type="term" value="P:RNA surveillance"/>
    <property type="evidence" value="ECO:0007669"/>
    <property type="project" value="InterPro"/>
</dbReference>
<comment type="function">
    <text evidence="9">May function in recognizing stalled ribosomes, interact with stem-loop structures in stalled mRNA molecules, and effect endonucleolytic cleavage of the mRNA. May play a role in the release non-functional ribosomes and degradation of damaged mRNAs. Has endoribonuclease activity.</text>
</comment>
<dbReference type="NCBIfam" id="TIGR00111">
    <property type="entry name" value="pelota"/>
    <property type="match status" value="1"/>
</dbReference>
<dbReference type="Gene3D" id="3.30.420.60">
    <property type="entry name" value="eRF1 domain 2"/>
    <property type="match status" value="1"/>
</dbReference>
<comment type="cofactor">
    <cofactor evidence="1 9">
        <name>a divalent metal cation</name>
        <dbReference type="ChEBI" id="CHEBI:60240"/>
    </cofactor>
</comment>
<dbReference type="GeneID" id="8682325"/>
<keyword evidence="7 9" id="KW-0255">Endonuclease</keyword>
<evidence type="ECO:0000256" key="5">
    <source>
        <dbReference type="ARBA" id="ARBA00022722"/>
    </source>
</evidence>
<dbReference type="PROSITE" id="PS50042">
    <property type="entry name" value="CNMP_BINDING_3"/>
    <property type="match status" value="1"/>
</dbReference>
<comment type="similarity">
    <text evidence="3 9">Belongs to the eukaryotic release factor 1 family. Pelota subfamily.</text>
</comment>
<dbReference type="eggNOG" id="arCOG01741">
    <property type="taxonomic scope" value="Archaea"/>
</dbReference>
<dbReference type="PANTHER" id="PTHR10853:SF0">
    <property type="entry name" value="PROTEIN PELOTA HOMOLOG"/>
    <property type="match status" value="1"/>
</dbReference>
<dbReference type="GO" id="GO:0070481">
    <property type="term" value="P:nuclear-transcribed mRNA catabolic process, non-stop decay"/>
    <property type="evidence" value="ECO:0007669"/>
    <property type="project" value="InterPro"/>
</dbReference>
<keyword evidence="8 9" id="KW-0378">Hydrolase</keyword>
<dbReference type="KEGG" id="mpd:MCP_2579"/>
<dbReference type="InterPro" id="IPR038069">
    <property type="entry name" value="Pelota/DOM34_N"/>
</dbReference>
<dbReference type="GO" id="GO:0016787">
    <property type="term" value="F:hydrolase activity"/>
    <property type="evidence" value="ECO:0007669"/>
    <property type="project" value="UniProtKB-KW"/>
</dbReference>
<keyword evidence="5 9" id="KW-0540">Nuclease</keyword>
<dbReference type="InterPro" id="IPR058547">
    <property type="entry name" value="Pelota_N"/>
</dbReference>
<proteinExistence type="inferred from homology"/>
<dbReference type="InterPro" id="IPR029064">
    <property type="entry name" value="Ribosomal_eL30-like_sf"/>
</dbReference>
<dbReference type="Gene3D" id="2.30.30.870">
    <property type="entry name" value="Pelota, domain A"/>
    <property type="match status" value="1"/>
</dbReference>
<dbReference type="GO" id="GO:0070651">
    <property type="term" value="P:nonfunctional rRNA decay"/>
    <property type="evidence" value="ECO:0007669"/>
    <property type="project" value="TreeGrafter"/>
</dbReference>
<comment type="domain">
    <text evidence="9">The N-terminal domain has the RNA-binding Sm fold. It harbors the endoribonuclease activity.</text>
</comment>
<dbReference type="Proteomes" id="UP000001882">
    <property type="component" value="Chromosome"/>
</dbReference>
<evidence type="ECO:0000259" key="10">
    <source>
        <dbReference type="PROSITE" id="PS50042"/>
    </source>
</evidence>
<keyword evidence="12" id="KW-1185">Reference proteome</keyword>